<dbReference type="InterPro" id="IPR052936">
    <property type="entry name" value="Jasmonate_Hydroxylase-like"/>
</dbReference>
<keyword evidence="3" id="KW-1185">Reference proteome</keyword>
<evidence type="ECO:0000313" key="3">
    <source>
        <dbReference type="Proteomes" id="UP000613266"/>
    </source>
</evidence>
<evidence type="ECO:0000313" key="2">
    <source>
        <dbReference type="EMBL" id="MBH9576711.1"/>
    </source>
</evidence>
<gene>
    <name evidence="2" type="ORF">I7X39_07330</name>
</gene>
<dbReference type="InterPro" id="IPR011008">
    <property type="entry name" value="Dimeric_a/b-barrel"/>
</dbReference>
<dbReference type="SUPFAM" id="SSF54909">
    <property type="entry name" value="Dimeric alpha+beta barrel"/>
    <property type="match status" value="1"/>
</dbReference>
<keyword evidence="2" id="KW-0503">Monooxygenase</keyword>
<evidence type="ECO:0000259" key="1">
    <source>
        <dbReference type="PROSITE" id="PS51725"/>
    </source>
</evidence>
<feature type="domain" description="ABM" evidence="1">
    <location>
        <begin position="2"/>
        <end position="90"/>
    </location>
</feature>
<dbReference type="EMBL" id="JAEDAK010000004">
    <property type="protein sequence ID" value="MBH9576711.1"/>
    <property type="molecule type" value="Genomic_DNA"/>
</dbReference>
<sequence length="108" mass="12252">MFAVIFEVEPAAPGRETYLTQAAALRAELERVPGFLSVERFESLSRPGRLLSLSFWQDEASVKAWREQPEHRAAQALGRAGLFADYRLRVAEVVRDYGLHDRAQVPPR</sequence>
<dbReference type="AlphaFoldDB" id="A0A931IZK4"/>
<protein>
    <submittedName>
        <fullName evidence="2">Antibiotic biosynthesis monooxygenase</fullName>
    </submittedName>
</protein>
<accession>A0A931IZK4</accession>
<name>A0A931IZK4_9BURK</name>
<dbReference type="GO" id="GO:0004497">
    <property type="term" value="F:monooxygenase activity"/>
    <property type="evidence" value="ECO:0007669"/>
    <property type="project" value="UniProtKB-KW"/>
</dbReference>
<dbReference type="Proteomes" id="UP000613266">
    <property type="component" value="Unassembled WGS sequence"/>
</dbReference>
<dbReference type="RefSeq" id="WP_198110329.1">
    <property type="nucleotide sequence ID" value="NZ_JAEDAK010000004.1"/>
</dbReference>
<reference evidence="2" key="1">
    <citation type="submission" date="2020-12" db="EMBL/GenBank/DDBJ databases">
        <title>The genome sequence of Inhella sp. 1Y17.</title>
        <authorList>
            <person name="Liu Y."/>
        </authorList>
    </citation>
    <scope>NUCLEOTIDE SEQUENCE</scope>
    <source>
        <strain evidence="2">1Y17</strain>
    </source>
</reference>
<keyword evidence="2" id="KW-0560">Oxidoreductase</keyword>
<dbReference type="PROSITE" id="PS51725">
    <property type="entry name" value="ABM"/>
    <property type="match status" value="1"/>
</dbReference>
<comment type="caution">
    <text evidence="2">The sequence shown here is derived from an EMBL/GenBank/DDBJ whole genome shotgun (WGS) entry which is preliminary data.</text>
</comment>
<dbReference type="Gene3D" id="3.30.70.100">
    <property type="match status" value="1"/>
</dbReference>
<dbReference type="PANTHER" id="PTHR37811:SF2">
    <property type="entry name" value="ABM DOMAIN-CONTAINING PROTEIN"/>
    <property type="match status" value="1"/>
</dbReference>
<dbReference type="Pfam" id="PF03992">
    <property type="entry name" value="ABM"/>
    <property type="match status" value="1"/>
</dbReference>
<proteinExistence type="predicted"/>
<organism evidence="2 3">
    <name type="scientific">Inhella proteolytica</name>
    <dbReference type="NCBI Taxonomy" id="2795029"/>
    <lineage>
        <taxon>Bacteria</taxon>
        <taxon>Pseudomonadati</taxon>
        <taxon>Pseudomonadota</taxon>
        <taxon>Betaproteobacteria</taxon>
        <taxon>Burkholderiales</taxon>
        <taxon>Sphaerotilaceae</taxon>
        <taxon>Inhella</taxon>
    </lineage>
</organism>
<dbReference type="InterPro" id="IPR007138">
    <property type="entry name" value="ABM_dom"/>
</dbReference>
<dbReference type="PANTHER" id="PTHR37811">
    <property type="entry name" value="BLL5343 PROTEIN"/>
    <property type="match status" value="1"/>
</dbReference>